<dbReference type="InterPro" id="IPR053864">
    <property type="entry name" value="DUF6933"/>
</dbReference>
<dbReference type="AlphaFoldDB" id="A0A9X1FD14"/>
<evidence type="ECO:0000259" key="1">
    <source>
        <dbReference type="Pfam" id="PF22016"/>
    </source>
</evidence>
<keyword evidence="3" id="KW-1185">Reference proteome</keyword>
<dbReference type="Pfam" id="PF22016">
    <property type="entry name" value="DUF6933"/>
    <property type="match status" value="1"/>
</dbReference>
<dbReference type="RefSeq" id="WP_218547887.1">
    <property type="nucleotide sequence ID" value="NZ_JAGSPD010000020.1"/>
</dbReference>
<gene>
    <name evidence="2" type="ORF">KCG49_15785</name>
</gene>
<accession>A0A9X1FD14</accession>
<evidence type="ECO:0000313" key="2">
    <source>
        <dbReference type="EMBL" id="MBV7270650.1"/>
    </source>
</evidence>
<protein>
    <recommendedName>
        <fullName evidence="1">DUF6933 domain-containing protein</fullName>
    </recommendedName>
</protein>
<organism evidence="2 3">
    <name type="scientific">Winogradskyella luteola</name>
    <dbReference type="NCBI Taxonomy" id="2828330"/>
    <lineage>
        <taxon>Bacteria</taxon>
        <taxon>Pseudomonadati</taxon>
        <taxon>Bacteroidota</taxon>
        <taxon>Flavobacteriia</taxon>
        <taxon>Flavobacteriales</taxon>
        <taxon>Flavobacteriaceae</taxon>
        <taxon>Winogradskyella</taxon>
    </lineage>
</organism>
<sequence length="177" mass="20026">MRVFCSKKLTDYIVDVDGNLPEDSLALKVSDWNAHLFTINRRKSIVFVHARTHYSIFLIGVDKQYLGRIGELFAGRLLEQLRHDGIDLSPSMEKALGLTDGIMFYGTNNNRSATGRINDFIYIFKSRFGDGYGTPSETDIRRESGAVNATPIQLMVNGKKVWTDPIEQMHRLNDGIV</sequence>
<comment type="caution">
    <text evidence="2">The sequence shown here is derived from an EMBL/GenBank/DDBJ whole genome shotgun (WGS) entry which is preliminary data.</text>
</comment>
<reference evidence="2" key="1">
    <citation type="submission" date="2021-04" db="EMBL/GenBank/DDBJ databases">
        <authorList>
            <person name="Pira H."/>
            <person name="Risdian C."/>
            <person name="Wink J."/>
        </authorList>
    </citation>
    <scope>NUCLEOTIDE SEQUENCE</scope>
    <source>
        <strain evidence="2">WHY3</strain>
    </source>
</reference>
<dbReference type="EMBL" id="JAGSPD010000020">
    <property type="protein sequence ID" value="MBV7270650.1"/>
    <property type="molecule type" value="Genomic_DNA"/>
</dbReference>
<evidence type="ECO:0000313" key="3">
    <source>
        <dbReference type="Proteomes" id="UP001138894"/>
    </source>
</evidence>
<feature type="domain" description="DUF6933" evidence="1">
    <location>
        <begin position="3"/>
        <end position="167"/>
    </location>
</feature>
<dbReference type="Proteomes" id="UP001138894">
    <property type="component" value="Unassembled WGS sequence"/>
</dbReference>
<name>A0A9X1FD14_9FLAO</name>
<proteinExistence type="predicted"/>